<evidence type="ECO:0000313" key="6">
    <source>
        <dbReference type="EMBL" id="KAF9597717.1"/>
    </source>
</evidence>
<accession>A0A835HG28</accession>
<organism evidence="6 7">
    <name type="scientific">Coptis chinensis</name>
    <dbReference type="NCBI Taxonomy" id="261450"/>
    <lineage>
        <taxon>Eukaryota</taxon>
        <taxon>Viridiplantae</taxon>
        <taxon>Streptophyta</taxon>
        <taxon>Embryophyta</taxon>
        <taxon>Tracheophyta</taxon>
        <taxon>Spermatophyta</taxon>
        <taxon>Magnoliopsida</taxon>
        <taxon>Ranunculales</taxon>
        <taxon>Ranunculaceae</taxon>
        <taxon>Coptidoideae</taxon>
        <taxon>Coptis</taxon>
    </lineage>
</organism>
<keyword evidence="7" id="KW-1185">Reference proteome</keyword>
<keyword evidence="3" id="KW-0274">FAD</keyword>
<comment type="caution">
    <text evidence="6">The sequence shown here is derived from an EMBL/GenBank/DDBJ whole genome shotgun (WGS) entry which is preliminary data.</text>
</comment>
<keyword evidence="5" id="KW-0560">Oxidoreductase</keyword>
<dbReference type="EMBL" id="JADFTS010000007">
    <property type="protein sequence ID" value="KAF9597717.1"/>
    <property type="molecule type" value="Genomic_DNA"/>
</dbReference>
<dbReference type="InterPro" id="IPR036188">
    <property type="entry name" value="FAD/NAD-bd_sf"/>
</dbReference>
<dbReference type="Gene3D" id="3.50.50.60">
    <property type="entry name" value="FAD/NAD(P)-binding domain"/>
    <property type="match status" value="1"/>
</dbReference>
<dbReference type="AlphaFoldDB" id="A0A835HG28"/>
<evidence type="ECO:0000313" key="7">
    <source>
        <dbReference type="Proteomes" id="UP000631114"/>
    </source>
</evidence>
<evidence type="ECO:0000256" key="2">
    <source>
        <dbReference type="ARBA" id="ARBA00022630"/>
    </source>
</evidence>
<dbReference type="PANTHER" id="PTHR48467">
    <property type="entry name" value="GLUTAMATE SYNTHASE 1 [NADH], CHLOROPLASTIC-LIKE"/>
    <property type="match status" value="1"/>
</dbReference>
<comment type="cofactor">
    <cofactor evidence="1">
        <name>FAD</name>
        <dbReference type="ChEBI" id="CHEBI:57692"/>
    </cofactor>
</comment>
<evidence type="ECO:0000256" key="5">
    <source>
        <dbReference type="ARBA" id="ARBA00023002"/>
    </source>
</evidence>
<evidence type="ECO:0000256" key="3">
    <source>
        <dbReference type="ARBA" id="ARBA00022827"/>
    </source>
</evidence>
<dbReference type="OrthoDB" id="70874at2759"/>
<dbReference type="PANTHER" id="PTHR48467:SF1">
    <property type="entry name" value="GLUTAMATE SYNTHASE 1 [NADH], CHLOROPLASTIC-LIKE"/>
    <property type="match status" value="1"/>
</dbReference>
<keyword evidence="2" id="KW-0285">Flavoprotein</keyword>
<proteinExistence type="predicted"/>
<evidence type="ECO:0000256" key="4">
    <source>
        <dbReference type="ARBA" id="ARBA00022857"/>
    </source>
</evidence>
<dbReference type="GO" id="GO:0016491">
    <property type="term" value="F:oxidoreductase activity"/>
    <property type="evidence" value="ECO:0007669"/>
    <property type="project" value="UniProtKB-KW"/>
</dbReference>
<dbReference type="InterPro" id="IPR055275">
    <property type="entry name" value="Ferredox_Rdtase"/>
</dbReference>
<evidence type="ECO:0000256" key="1">
    <source>
        <dbReference type="ARBA" id="ARBA00001974"/>
    </source>
</evidence>
<protein>
    <submittedName>
        <fullName evidence="6">Uncharacterized protein</fullName>
    </submittedName>
</protein>
<gene>
    <name evidence="6" type="ORF">IFM89_021204</name>
</gene>
<keyword evidence="4" id="KW-0521">NADP</keyword>
<feature type="non-terminal residue" evidence="6">
    <location>
        <position position="227"/>
    </location>
</feature>
<dbReference type="Gene3D" id="3.40.50.720">
    <property type="entry name" value="NAD(P)-binding Rossmann-like Domain"/>
    <property type="match status" value="1"/>
</dbReference>
<name>A0A835HG28_9MAGN</name>
<dbReference type="SUPFAM" id="SSF51971">
    <property type="entry name" value="Nucleotide-binding domain"/>
    <property type="match status" value="1"/>
</dbReference>
<reference evidence="6 7" key="1">
    <citation type="submission" date="2020-10" db="EMBL/GenBank/DDBJ databases">
        <title>The Coptis chinensis genome and diversification of protoberbering-type alkaloids.</title>
        <authorList>
            <person name="Wang B."/>
            <person name="Shu S."/>
            <person name="Song C."/>
            <person name="Liu Y."/>
        </authorList>
    </citation>
    <scope>NUCLEOTIDE SEQUENCE [LARGE SCALE GENOMIC DNA]</scope>
    <source>
        <strain evidence="6">HL-2020</strain>
        <tissue evidence="6">Leaf</tissue>
    </source>
</reference>
<dbReference type="Proteomes" id="UP000631114">
    <property type="component" value="Unassembled WGS sequence"/>
</dbReference>
<sequence>MVLFVSIAMLRNMSEGANWTGKKAENLVLERGENKEVLKISDERNLSCNFCKLKIGIIVPLPFGKPRTSLGEVKKSIEDMWCKFVKGCLCWLFLVNVINCSGDSVNGKAVVLAYGVESDWVVGVPGEDLEGIYSAREFVWWTQAVVQLYDYRKVYLVGRRGPVQAACLQKNCERFLYYSSRSLYEIETGNFTFIKSIPPCRNVLADVFPIPWDVFGLEDLIGVLSYE</sequence>